<feature type="compositionally biased region" description="Low complexity" evidence="1">
    <location>
        <begin position="73"/>
        <end position="86"/>
    </location>
</feature>
<dbReference type="EMBL" id="BGPR01146076">
    <property type="protein sequence ID" value="GBN76919.1"/>
    <property type="molecule type" value="Genomic_DNA"/>
</dbReference>
<evidence type="ECO:0000313" key="2">
    <source>
        <dbReference type="EMBL" id="GBN76919.1"/>
    </source>
</evidence>
<evidence type="ECO:0000313" key="3">
    <source>
        <dbReference type="Proteomes" id="UP000499080"/>
    </source>
</evidence>
<proteinExistence type="predicted"/>
<comment type="caution">
    <text evidence="2">The sequence shown here is derived from an EMBL/GenBank/DDBJ whole genome shotgun (WGS) entry which is preliminary data.</text>
</comment>
<dbReference type="Proteomes" id="UP000499080">
    <property type="component" value="Unassembled WGS sequence"/>
</dbReference>
<keyword evidence="3" id="KW-1185">Reference proteome</keyword>
<evidence type="ECO:0000256" key="1">
    <source>
        <dbReference type="SAM" id="MobiDB-lite"/>
    </source>
</evidence>
<feature type="non-terminal residue" evidence="2">
    <location>
        <position position="86"/>
    </location>
</feature>
<name>A0A4Y2RNT5_ARAVE</name>
<organism evidence="2 3">
    <name type="scientific">Araneus ventricosus</name>
    <name type="common">Orbweaver spider</name>
    <name type="synonym">Epeira ventricosa</name>
    <dbReference type="NCBI Taxonomy" id="182803"/>
    <lineage>
        <taxon>Eukaryota</taxon>
        <taxon>Metazoa</taxon>
        <taxon>Ecdysozoa</taxon>
        <taxon>Arthropoda</taxon>
        <taxon>Chelicerata</taxon>
        <taxon>Arachnida</taxon>
        <taxon>Araneae</taxon>
        <taxon>Araneomorphae</taxon>
        <taxon>Entelegynae</taxon>
        <taxon>Araneoidea</taxon>
        <taxon>Araneidae</taxon>
        <taxon>Araneus</taxon>
    </lineage>
</organism>
<protein>
    <submittedName>
        <fullName evidence="2">Uncharacterized protein</fullName>
    </submittedName>
</protein>
<feature type="compositionally biased region" description="Basic and acidic residues" evidence="1">
    <location>
        <begin position="60"/>
        <end position="72"/>
    </location>
</feature>
<feature type="region of interest" description="Disordered" evidence="1">
    <location>
        <begin position="13"/>
        <end position="86"/>
    </location>
</feature>
<sequence length="86" mass="9468">MIFTSRDCCRYSTAHKKSKTKGTGISRVFRNSDSSRGGSVRRWVRAGTFRPKFGSGTKSGEPRERADADRAGRLPLAGRRLPPTPA</sequence>
<gene>
    <name evidence="2" type="ORF">AVEN_201726_1</name>
</gene>
<feature type="compositionally biased region" description="Low complexity" evidence="1">
    <location>
        <begin position="32"/>
        <end position="41"/>
    </location>
</feature>
<reference evidence="2 3" key="1">
    <citation type="journal article" date="2019" name="Sci. Rep.">
        <title>Orb-weaving spider Araneus ventricosus genome elucidates the spidroin gene catalogue.</title>
        <authorList>
            <person name="Kono N."/>
            <person name="Nakamura H."/>
            <person name="Ohtoshi R."/>
            <person name="Moran D.A.P."/>
            <person name="Shinohara A."/>
            <person name="Yoshida Y."/>
            <person name="Fujiwara M."/>
            <person name="Mori M."/>
            <person name="Tomita M."/>
            <person name="Arakawa K."/>
        </authorList>
    </citation>
    <scope>NUCLEOTIDE SEQUENCE [LARGE SCALE GENOMIC DNA]</scope>
</reference>
<dbReference type="AlphaFoldDB" id="A0A4Y2RNT5"/>
<accession>A0A4Y2RNT5</accession>